<keyword evidence="4" id="KW-0963">Cytoplasm</keyword>
<dbReference type="NCBIfam" id="TIGR00150">
    <property type="entry name" value="T6A_YjeE"/>
    <property type="match status" value="1"/>
</dbReference>
<dbReference type="Pfam" id="PF02367">
    <property type="entry name" value="TsaE"/>
    <property type="match status" value="1"/>
</dbReference>
<dbReference type="STRING" id="272635.gene:17576701"/>
<dbReference type="Proteomes" id="UP000000528">
    <property type="component" value="Chromosome"/>
</dbReference>
<evidence type="ECO:0000256" key="10">
    <source>
        <dbReference type="ARBA" id="ARBA00032441"/>
    </source>
</evidence>
<evidence type="ECO:0000256" key="7">
    <source>
        <dbReference type="ARBA" id="ARBA00022741"/>
    </source>
</evidence>
<reference evidence="11 12" key="1">
    <citation type="journal article" date="2001" name="Nucleic Acids Res.">
        <title>The complete genome sequence of the murine respiratory pathogen Mycoplasma pulmonis.</title>
        <authorList>
            <person name="Chambaud I."/>
            <person name="Heilig R."/>
            <person name="Ferris S."/>
            <person name="Barbe V."/>
            <person name="Samson D."/>
            <person name="Galisson F."/>
            <person name="Moszer I."/>
            <person name="Dybvig K."/>
            <person name="Wroblewski H."/>
            <person name="Viari A."/>
            <person name="Rocha E.P.C."/>
            <person name="Blanchard A."/>
        </authorList>
    </citation>
    <scope>NUCLEOTIDE SEQUENCE [LARGE SCALE GENOMIC DNA]</scope>
    <source>
        <strain evidence="11 12">UAB CTIP</strain>
    </source>
</reference>
<dbReference type="AlphaFoldDB" id="Q98R90"/>
<dbReference type="SUPFAM" id="SSF52540">
    <property type="entry name" value="P-loop containing nucleoside triphosphate hydrolases"/>
    <property type="match status" value="1"/>
</dbReference>
<dbReference type="PANTHER" id="PTHR33540">
    <property type="entry name" value="TRNA THREONYLCARBAMOYLADENOSINE BIOSYNTHESIS PROTEIN TSAE"/>
    <property type="match status" value="1"/>
</dbReference>
<dbReference type="BioCyc" id="MPUL272635:G1GT6-119-MONOMER"/>
<proteinExistence type="inferred from homology"/>
<gene>
    <name evidence="11" type="ordered locus">MYPU_1200</name>
</gene>
<name>Q98R90_MYCPU</name>
<comment type="subcellular location">
    <subcellularLocation>
        <location evidence="1">Cytoplasm</location>
    </subcellularLocation>
</comment>
<dbReference type="EMBL" id="AL445563">
    <property type="protein sequence ID" value="CAC13293.1"/>
    <property type="molecule type" value="Genomic_DNA"/>
</dbReference>
<dbReference type="InterPro" id="IPR003442">
    <property type="entry name" value="T6A_TsaE"/>
</dbReference>
<dbReference type="eggNOG" id="COG0802">
    <property type="taxonomic scope" value="Bacteria"/>
</dbReference>
<sequence>MNKKIIIKNLDQIEQVVDLIMPIIKNKILLLDGEVGSGKTTLVQHIAKKLNIKETITSPSFNIMKIYPNLVHLDLYNYQGDLDEFEDFFEDNIVVIEWSKKLAKKPKNFVHIEIKYDQKNNQRIYEIKEC</sequence>
<evidence type="ECO:0000256" key="3">
    <source>
        <dbReference type="ARBA" id="ARBA00019010"/>
    </source>
</evidence>
<keyword evidence="5" id="KW-0819">tRNA processing</keyword>
<dbReference type="PANTHER" id="PTHR33540:SF2">
    <property type="entry name" value="TRNA THREONYLCARBAMOYLADENOSINE BIOSYNTHESIS PROTEIN TSAE"/>
    <property type="match status" value="1"/>
</dbReference>
<dbReference type="RefSeq" id="WP_010924924.1">
    <property type="nucleotide sequence ID" value="NC_002771.1"/>
</dbReference>
<dbReference type="GO" id="GO:0005524">
    <property type="term" value="F:ATP binding"/>
    <property type="evidence" value="ECO:0007669"/>
    <property type="project" value="UniProtKB-KW"/>
</dbReference>
<organism evidence="12">
    <name type="scientific">Mycoplasmopsis pulmonis (strain UAB CTIP)</name>
    <name type="common">Mycoplasma pulmonis</name>
    <dbReference type="NCBI Taxonomy" id="272635"/>
    <lineage>
        <taxon>Bacteria</taxon>
        <taxon>Bacillati</taxon>
        <taxon>Mycoplasmatota</taxon>
        <taxon>Mycoplasmoidales</taxon>
        <taxon>Metamycoplasmataceae</taxon>
        <taxon>Mycoplasmopsis</taxon>
    </lineage>
</organism>
<evidence type="ECO:0000256" key="2">
    <source>
        <dbReference type="ARBA" id="ARBA00007599"/>
    </source>
</evidence>
<dbReference type="PIR" id="H90526">
    <property type="entry name" value="H90526"/>
</dbReference>
<evidence type="ECO:0000313" key="12">
    <source>
        <dbReference type="Proteomes" id="UP000000528"/>
    </source>
</evidence>
<dbReference type="KEGG" id="mpu:MYPU_1200"/>
<dbReference type="Gene3D" id="3.40.50.300">
    <property type="entry name" value="P-loop containing nucleotide triphosphate hydrolases"/>
    <property type="match status" value="1"/>
</dbReference>
<protein>
    <recommendedName>
        <fullName evidence="3">tRNA threonylcarbamoyladenosine biosynthesis protein TsaE</fullName>
    </recommendedName>
    <alternativeName>
        <fullName evidence="10">t(6)A37 threonylcarbamoyladenosine biosynthesis protein TsaE</fullName>
    </alternativeName>
</protein>
<evidence type="ECO:0000256" key="8">
    <source>
        <dbReference type="ARBA" id="ARBA00022840"/>
    </source>
</evidence>
<evidence type="ECO:0000256" key="1">
    <source>
        <dbReference type="ARBA" id="ARBA00004496"/>
    </source>
</evidence>
<accession>Q98R90</accession>
<keyword evidence="12" id="KW-1185">Reference proteome</keyword>
<evidence type="ECO:0000256" key="5">
    <source>
        <dbReference type="ARBA" id="ARBA00022694"/>
    </source>
</evidence>
<dbReference type="HOGENOM" id="CLU_087829_5_2_14"/>
<keyword evidence="9" id="KW-0460">Magnesium</keyword>
<comment type="similarity">
    <text evidence="2">Belongs to the TsaE family.</text>
</comment>
<keyword evidence="6" id="KW-0479">Metal-binding</keyword>
<keyword evidence="8" id="KW-0067">ATP-binding</keyword>
<dbReference type="InterPro" id="IPR027417">
    <property type="entry name" value="P-loop_NTPase"/>
</dbReference>
<dbReference type="GO" id="GO:0005737">
    <property type="term" value="C:cytoplasm"/>
    <property type="evidence" value="ECO:0007669"/>
    <property type="project" value="UniProtKB-SubCell"/>
</dbReference>
<keyword evidence="7" id="KW-0547">Nucleotide-binding</keyword>
<dbReference type="GO" id="GO:0046872">
    <property type="term" value="F:metal ion binding"/>
    <property type="evidence" value="ECO:0007669"/>
    <property type="project" value="UniProtKB-KW"/>
</dbReference>
<evidence type="ECO:0000256" key="4">
    <source>
        <dbReference type="ARBA" id="ARBA00022490"/>
    </source>
</evidence>
<evidence type="ECO:0000256" key="6">
    <source>
        <dbReference type="ARBA" id="ARBA00022723"/>
    </source>
</evidence>
<dbReference type="GO" id="GO:0002949">
    <property type="term" value="P:tRNA threonylcarbamoyladenosine modification"/>
    <property type="evidence" value="ECO:0007669"/>
    <property type="project" value="InterPro"/>
</dbReference>
<evidence type="ECO:0000256" key="9">
    <source>
        <dbReference type="ARBA" id="ARBA00022842"/>
    </source>
</evidence>
<evidence type="ECO:0000313" key="11">
    <source>
        <dbReference type="EMBL" id="CAC13293.1"/>
    </source>
</evidence>